<dbReference type="RefSeq" id="WP_102068220.1">
    <property type="nucleotide sequence ID" value="NZ_PDNV01000001.1"/>
</dbReference>
<comment type="function">
    <text evidence="6">Specifically methylates the N7 position of guanine in position 527 of 16S rRNA.</text>
</comment>
<proteinExistence type="inferred from homology"/>
<feature type="binding site" evidence="6">
    <location>
        <position position="153"/>
    </location>
    <ligand>
        <name>S-adenosyl-L-methionine</name>
        <dbReference type="ChEBI" id="CHEBI:59789"/>
    </ligand>
</feature>
<comment type="caution">
    <text evidence="7">The sequence shown here is derived from an EMBL/GenBank/DDBJ whole genome shotgun (WGS) entry which is preliminary data.</text>
</comment>
<keyword evidence="8" id="KW-1185">Reference proteome</keyword>
<dbReference type="GO" id="GO:0005829">
    <property type="term" value="C:cytosol"/>
    <property type="evidence" value="ECO:0007669"/>
    <property type="project" value="TreeGrafter"/>
</dbReference>
<dbReference type="EMBL" id="PDNV01000001">
    <property type="protein sequence ID" value="PLC55739.1"/>
    <property type="molecule type" value="Genomic_DNA"/>
</dbReference>
<dbReference type="GO" id="GO:0070043">
    <property type="term" value="F:rRNA (guanine-N7-)-methyltransferase activity"/>
    <property type="evidence" value="ECO:0007669"/>
    <property type="project" value="UniProtKB-UniRule"/>
</dbReference>
<dbReference type="Gene3D" id="3.40.50.150">
    <property type="entry name" value="Vaccinia Virus protein VP39"/>
    <property type="match status" value="1"/>
</dbReference>
<feature type="binding site" evidence="6">
    <location>
        <begin position="139"/>
        <end position="140"/>
    </location>
    <ligand>
        <name>S-adenosyl-L-methionine</name>
        <dbReference type="ChEBI" id="CHEBI:59789"/>
    </ligand>
</feature>
<dbReference type="HAMAP" id="MF_00074">
    <property type="entry name" value="16SrRNA_methyltr_G"/>
    <property type="match status" value="1"/>
</dbReference>
<dbReference type="InterPro" id="IPR029063">
    <property type="entry name" value="SAM-dependent_MTases_sf"/>
</dbReference>
<keyword evidence="1 6" id="KW-0963">Cytoplasm</keyword>
<dbReference type="SUPFAM" id="SSF53335">
    <property type="entry name" value="S-adenosyl-L-methionine-dependent methyltransferases"/>
    <property type="match status" value="1"/>
</dbReference>
<comment type="subcellular location">
    <subcellularLocation>
        <location evidence="6">Cytoplasm</location>
    </subcellularLocation>
</comment>
<dbReference type="Pfam" id="PF02527">
    <property type="entry name" value="GidB"/>
    <property type="match status" value="1"/>
</dbReference>
<organism evidence="7 8">
    <name type="scientific">Pollutimonas nitritireducens</name>
    <dbReference type="NCBI Taxonomy" id="2045209"/>
    <lineage>
        <taxon>Bacteria</taxon>
        <taxon>Pseudomonadati</taxon>
        <taxon>Pseudomonadota</taxon>
        <taxon>Betaproteobacteria</taxon>
        <taxon>Burkholderiales</taxon>
        <taxon>Alcaligenaceae</taxon>
        <taxon>Pollutimonas</taxon>
    </lineage>
</organism>
<keyword evidence="3 6" id="KW-0489">Methyltransferase</keyword>
<evidence type="ECO:0000313" key="7">
    <source>
        <dbReference type="EMBL" id="PLC55739.1"/>
    </source>
</evidence>
<sequence>MAEHDFMQRLGAAAKSLNIDIDQEKSTALLEYIFQLLRWNRTYNLTALRDPEQMLVQHLFDSLAVVGPLTFLLDKNTVSTRPLVVDVGSGAGLPGVVLAIMRPLWTIHCVDAVEKKTAFVRQVASVLKLPNLHAIHARVETLPSFDADVVISRAFASLRDFATLAGPHVAPGGQLLAMKGREPSDEIDTLEQLTDWRSHHIETLNVPELNAQRCLVWLNRKELHE</sequence>
<evidence type="ECO:0000256" key="2">
    <source>
        <dbReference type="ARBA" id="ARBA00022552"/>
    </source>
</evidence>
<dbReference type="PANTHER" id="PTHR31760:SF0">
    <property type="entry name" value="S-ADENOSYL-L-METHIONINE-DEPENDENT METHYLTRANSFERASES SUPERFAMILY PROTEIN"/>
    <property type="match status" value="1"/>
</dbReference>
<evidence type="ECO:0000256" key="1">
    <source>
        <dbReference type="ARBA" id="ARBA00022490"/>
    </source>
</evidence>
<dbReference type="PIRSF" id="PIRSF003078">
    <property type="entry name" value="GidB"/>
    <property type="match status" value="1"/>
</dbReference>
<dbReference type="AlphaFoldDB" id="A0A2N4UL40"/>
<keyword evidence="5 6" id="KW-0949">S-adenosyl-L-methionine</keyword>
<gene>
    <name evidence="6" type="primary">rsmG</name>
    <name evidence="7" type="ORF">CR155_01410</name>
</gene>
<evidence type="ECO:0000256" key="3">
    <source>
        <dbReference type="ARBA" id="ARBA00022603"/>
    </source>
</evidence>
<keyword evidence="2 6" id="KW-0698">rRNA processing</keyword>
<accession>A0A2N4UL40</accession>
<comment type="similarity">
    <text evidence="6">Belongs to the methyltransferase superfamily. RNA methyltransferase RsmG family.</text>
</comment>
<dbReference type="PANTHER" id="PTHR31760">
    <property type="entry name" value="S-ADENOSYL-L-METHIONINE-DEPENDENT METHYLTRANSFERASES SUPERFAMILY PROTEIN"/>
    <property type="match status" value="1"/>
</dbReference>
<comment type="catalytic activity">
    <reaction evidence="6">
        <text>guanosine(527) in 16S rRNA + S-adenosyl-L-methionine = N(7)-methylguanosine(527) in 16S rRNA + S-adenosyl-L-homocysteine</text>
        <dbReference type="Rhea" id="RHEA:42732"/>
        <dbReference type="Rhea" id="RHEA-COMP:10209"/>
        <dbReference type="Rhea" id="RHEA-COMP:10210"/>
        <dbReference type="ChEBI" id="CHEBI:57856"/>
        <dbReference type="ChEBI" id="CHEBI:59789"/>
        <dbReference type="ChEBI" id="CHEBI:74269"/>
        <dbReference type="ChEBI" id="CHEBI:74480"/>
        <dbReference type="EC" id="2.1.1.170"/>
    </reaction>
</comment>
<evidence type="ECO:0000256" key="4">
    <source>
        <dbReference type="ARBA" id="ARBA00022679"/>
    </source>
</evidence>
<dbReference type="OrthoDB" id="9808773at2"/>
<name>A0A2N4UL40_9BURK</name>
<feature type="binding site" evidence="6">
    <location>
        <position position="93"/>
    </location>
    <ligand>
        <name>S-adenosyl-L-methionine</name>
        <dbReference type="ChEBI" id="CHEBI:59789"/>
    </ligand>
</feature>
<comment type="caution">
    <text evidence="6">Lacks conserved residue(s) required for the propagation of feature annotation.</text>
</comment>
<evidence type="ECO:0000256" key="5">
    <source>
        <dbReference type="ARBA" id="ARBA00022691"/>
    </source>
</evidence>
<dbReference type="Proteomes" id="UP000234328">
    <property type="component" value="Unassembled WGS sequence"/>
</dbReference>
<keyword evidence="4 6" id="KW-0808">Transferase</keyword>
<evidence type="ECO:0000256" key="6">
    <source>
        <dbReference type="HAMAP-Rule" id="MF_00074"/>
    </source>
</evidence>
<evidence type="ECO:0000313" key="8">
    <source>
        <dbReference type="Proteomes" id="UP000234328"/>
    </source>
</evidence>
<reference evidence="7 8" key="1">
    <citation type="submission" date="2017-10" db="EMBL/GenBank/DDBJ databases">
        <title>Two draft genome sequences of Pusillimonas sp. strains isolated from a nitrate- and radionuclide-contaminated groundwater in Russia.</title>
        <authorList>
            <person name="Grouzdev D.S."/>
            <person name="Tourova T.P."/>
            <person name="Goeva M.A."/>
            <person name="Babich T.L."/>
            <person name="Sokolova D.S."/>
            <person name="Abdullin R."/>
            <person name="Poltaraus A.B."/>
            <person name="Toshchakov S.V."/>
            <person name="Nazina T.N."/>
        </authorList>
    </citation>
    <scope>NUCLEOTIDE SEQUENCE [LARGE SCALE GENOMIC DNA]</scope>
    <source>
        <strain evidence="7 8">JR1/69-2-13</strain>
    </source>
</reference>
<feature type="binding site" evidence="6">
    <location>
        <position position="88"/>
    </location>
    <ligand>
        <name>S-adenosyl-L-methionine</name>
        <dbReference type="ChEBI" id="CHEBI:59789"/>
    </ligand>
</feature>
<dbReference type="EC" id="2.1.1.170" evidence="6"/>
<dbReference type="InterPro" id="IPR003682">
    <property type="entry name" value="rRNA_ssu_MeTfrase_G"/>
</dbReference>
<dbReference type="CDD" id="cd02440">
    <property type="entry name" value="AdoMet_MTases"/>
    <property type="match status" value="1"/>
</dbReference>
<dbReference type="NCBIfam" id="TIGR00138">
    <property type="entry name" value="rsmG_gidB"/>
    <property type="match status" value="1"/>
</dbReference>
<protein>
    <recommendedName>
        <fullName evidence="6">Ribosomal RNA small subunit methyltransferase G</fullName>
        <ecNumber evidence="6">2.1.1.170</ecNumber>
    </recommendedName>
    <alternativeName>
        <fullName evidence="6">16S rRNA 7-methylguanosine methyltransferase</fullName>
        <shortName evidence="6">16S rRNA m7G methyltransferase</shortName>
    </alternativeName>
</protein>